<protein>
    <recommendedName>
        <fullName evidence="4">Biotin carboxylation domain-containing protein</fullName>
    </recommendedName>
</protein>
<feature type="non-terminal residue" evidence="5">
    <location>
        <position position="44"/>
    </location>
</feature>
<keyword evidence="2" id="KW-0547">Nucleotide-binding</keyword>
<evidence type="ECO:0000256" key="3">
    <source>
        <dbReference type="ARBA" id="ARBA00022840"/>
    </source>
</evidence>
<reference evidence="5 6" key="1">
    <citation type="submission" date="2020-01" db="EMBL/GenBank/DDBJ databases">
        <title>Insect and environment-associated Actinomycetes.</title>
        <authorList>
            <person name="Currrie C."/>
            <person name="Chevrette M."/>
            <person name="Carlson C."/>
            <person name="Stubbendieck R."/>
            <person name="Wendt-Pienkowski E."/>
        </authorList>
    </citation>
    <scope>NUCLEOTIDE SEQUENCE [LARGE SCALE GENOMIC DNA]</scope>
    <source>
        <strain evidence="5 6">SID10258</strain>
    </source>
</reference>
<evidence type="ECO:0000313" key="6">
    <source>
        <dbReference type="Proteomes" id="UP000475532"/>
    </source>
</evidence>
<dbReference type="InterPro" id="IPR016185">
    <property type="entry name" value="PreATP-grasp_dom_sf"/>
</dbReference>
<name>A0A6L9QDY2_9ACTN</name>
<dbReference type="GO" id="GO:0016874">
    <property type="term" value="F:ligase activity"/>
    <property type="evidence" value="ECO:0007669"/>
    <property type="project" value="UniProtKB-KW"/>
</dbReference>
<dbReference type="SUPFAM" id="SSF52440">
    <property type="entry name" value="PreATP-grasp domain"/>
    <property type="match status" value="1"/>
</dbReference>
<dbReference type="AlphaFoldDB" id="A0A6L9QDY2"/>
<dbReference type="PANTHER" id="PTHR45007">
    <property type="entry name" value="CARBOXYLASE, PUTATIVE (AFU_ORTHOLOGUE AFUA_5G07570)-RELATED"/>
    <property type="match status" value="1"/>
</dbReference>
<accession>A0A6L9QDY2</accession>
<dbReference type="RefSeq" id="WP_163055913.1">
    <property type="nucleotide sequence ID" value="NZ_JAAGLI010000325.1"/>
</dbReference>
<evidence type="ECO:0000256" key="1">
    <source>
        <dbReference type="ARBA" id="ARBA00022598"/>
    </source>
</evidence>
<dbReference type="EMBL" id="JAAGLI010000325">
    <property type="protein sequence ID" value="NEA23475.1"/>
    <property type="molecule type" value="Genomic_DNA"/>
</dbReference>
<dbReference type="PANTHER" id="PTHR45007:SF1">
    <property type="entry name" value="CARBOXYLASE, PUTATIVE (AFU_ORTHOLOGUE AFUA_5G07570)-RELATED"/>
    <property type="match status" value="1"/>
</dbReference>
<dbReference type="InterPro" id="IPR005481">
    <property type="entry name" value="BC-like_N"/>
</dbReference>
<evidence type="ECO:0000256" key="2">
    <source>
        <dbReference type="ARBA" id="ARBA00022741"/>
    </source>
</evidence>
<evidence type="ECO:0000259" key="4">
    <source>
        <dbReference type="PROSITE" id="PS50979"/>
    </source>
</evidence>
<gene>
    <name evidence="5" type="ORF">G3I70_13375</name>
</gene>
<evidence type="ECO:0000313" key="5">
    <source>
        <dbReference type="EMBL" id="NEA23475.1"/>
    </source>
</evidence>
<dbReference type="GO" id="GO:0005524">
    <property type="term" value="F:ATP binding"/>
    <property type="evidence" value="ECO:0007669"/>
    <property type="project" value="UniProtKB-KW"/>
</dbReference>
<dbReference type="Pfam" id="PF00289">
    <property type="entry name" value="Biotin_carb_N"/>
    <property type="match status" value="1"/>
</dbReference>
<keyword evidence="1" id="KW-0436">Ligase</keyword>
<dbReference type="PROSITE" id="PS50979">
    <property type="entry name" value="BC"/>
    <property type="match status" value="1"/>
</dbReference>
<keyword evidence="3" id="KW-0067">ATP-binding</keyword>
<proteinExistence type="predicted"/>
<organism evidence="5 6">
    <name type="scientific">Actinomadura bangladeshensis</name>
    <dbReference type="NCBI Taxonomy" id="453573"/>
    <lineage>
        <taxon>Bacteria</taxon>
        <taxon>Bacillati</taxon>
        <taxon>Actinomycetota</taxon>
        <taxon>Actinomycetes</taxon>
        <taxon>Streptosporangiales</taxon>
        <taxon>Thermomonosporaceae</taxon>
        <taxon>Actinomadura</taxon>
    </lineage>
</organism>
<dbReference type="InterPro" id="IPR011764">
    <property type="entry name" value="Biotin_carboxylation_dom"/>
</dbReference>
<dbReference type="Proteomes" id="UP000475532">
    <property type="component" value="Unassembled WGS sequence"/>
</dbReference>
<dbReference type="Gene3D" id="3.40.50.20">
    <property type="match status" value="1"/>
</dbReference>
<comment type="caution">
    <text evidence="5">The sequence shown here is derived from an EMBL/GenBank/DDBJ whole genome shotgun (WGS) entry which is preliminary data.</text>
</comment>
<sequence>MGGILVANRGEIAVRIVRAAAELGLRTVAVRTRDDAASAHVRRA</sequence>
<feature type="domain" description="Biotin carboxylation" evidence="4">
    <location>
        <begin position="1"/>
        <end position="44"/>
    </location>
</feature>